<dbReference type="PANTHER" id="PTHR30560">
    <property type="entry name" value="TRIGGER FACTOR CHAPERONE AND PEPTIDYL-PROLYL CIS/TRANS ISOMERASE"/>
    <property type="match status" value="1"/>
</dbReference>
<evidence type="ECO:0000313" key="12">
    <source>
        <dbReference type="EMBL" id="OGK53127.1"/>
    </source>
</evidence>
<sequence length="290" mass="33690">MTNSIKKDLGKNTFQFDVNVTWSQVQDKYDAAFDQIAAETQIEGFRRGKAPKNILSKHIKKDLVYKKLVELLIPELYSDLIKQENLQPLVPPQVSLLKAKENEDWSLRIIVAQKPIINLNNYQDEIKKAKAELKQDDIWVPGKDKQKETEDQIKQKQSKTLNKILEVLLKKTIIEISDIIIEQELNKKLSQLVDDVSKIGLKMEAYLQSKNETMESIKNKYKTEIEETYKLEFALEAIAEEAKIVVEKADLESLFSQIKEPEKRKEAEKNSYFYASLVRRQKTLDYLLGL</sequence>
<dbReference type="PANTHER" id="PTHR30560:SF3">
    <property type="entry name" value="TRIGGER FACTOR-LIKE PROTEIN TIG, CHLOROPLASTIC"/>
    <property type="match status" value="1"/>
</dbReference>
<dbReference type="GO" id="GO:0043022">
    <property type="term" value="F:ribosome binding"/>
    <property type="evidence" value="ECO:0007669"/>
    <property type="project" value="TreeGrafter"/>
</dbReference>
<dbReference type="InterPro" id="IPR005215">
    <property type="entry name" value="Trig_fac"/>
</dbReference>
<accession>A0A1F7JBW2</accession>
<dbReference type="SUPFAM" id="SSF109998">
    <property type="entry name" value="Triger factor/SurA peptide-binding domain-like"/>
    <property type="match status" value="1"/>
</dbReference>
<dbReference type="Pfam" id="PF05697">
    <property type="entry name" value="Trigger_N"/>
    <property type="match status" value="1"/>
</dbReference>
<dbReference type="InterPro" id="IPR036611">
    <property type="entry name" value="Trigger_fac_ribosome-bd_sf"/>
</dbReference>
<dbReference type="InterPro" id="IPR008880">
    <property type="entry name" value="Trigger_fac_C"/>
</dbReference>
<dbReference type="EMBL" id="MGAV01000024">
    <property type="protein sequence ID" value="OGK53127.1"/>
    <property type="molecule type" value="Genomic_DNA"/>
</dbReference>
<comment type="subcellular location">
    <subcellularLocation>
        <location evidence="2">Cytoplasm</location>
    </subcellularLocation>
</comment>
<dbReference type="GO" id="GO:0005737">
    <property type="term" value="C:cytoplasm"/>
    <property type="evidence" value="ECO:0007669"/>
    <property type="project" value="UniProtKB-SubCell"/>
</dbReference>
<evidence type="ECO:0000313" key="13">
    <source>
        <dbReference type="Proteomes" id="UP000177418"/>
    </source>
</evidence>
<dbReference type="Gene3D" id="1.10.3120.10">
    <property type="entry name" value="Trigger factor, C-terminal domain"/>
    <property type="match status" value="1"/>
</dbReference>
<evidence type="ECO:0000259" key="11">
    <source>
        <dbReference type="Pfam" id="PF05698"/>
    </source>
</evidence>
<dbReference type="InterPro" id="IPR037041">
    <property type="entry name" value="Trigger_fac_C_sf"/>
</dbReference>
<evidence type="ECO:0000256" key="6">
    <source>
        <dbReference type="ARBA" id="ARBA00023110"/>
    </source>
</evidence>
<keyword evidence="6" id="KW-0697">Rotamase</keyword>
<evidence type="ECO:0000256" key="7">
    <source>
        <dbReference type="ARBA" id="ARBA00023186"/>
    </source>
</evidence>
<gene>
    <name evidence="12" type="ORF">A3H78_01965</name>
</gene>
<dbReference type="AlphaFoldDB" id="A0A1F7JBW2"/>
<dbReference type="GO" id="GO:0015031">
    <property type="term" value="P:protein transport"/>
    <property type="evidence" value="ECO:0007669"/>
    <property type="project" value="InterPro"/>
</dbReference>
<feature type="domain" description="Trigger factor C-terminal" evidence="11">
    <location>
        <begin position="147"/>
        <end position="269"/>
    </location>
</feature>
<comment type="similarity">
    <text evidence="3">Belongs to the FKBP-type PPIase family. Tig subfamily.</text>
</comment>
<keyword evidence="7" id="KW-0143">Chaperone</keyword>
<evidence type="ECO:0000256" key="4">
    <source>
        <dbReference type="ARBA" id="ARBA00013194"/>
    </source>
</evidence>
<dbReference type="GO" id="GO:0003755">
    <property type="term" value="F:peptidyl-prolyl cis-trans isomerase activity"/>
    <property type="evidence" value="ECO:0007669"/>
    <property type="project" value="UniProtKB-KW"/>
</dbReference>
<dbReference type="GO" id="GO:0051083">
    <property type="term" value="P:'de novo' cotranslational protein folding"/>
    <property type="evidence" value="ECO:0007669"/>
    <property type="project" value="TreeGrafter"/>
</dbReference>
<dbReference type="Pfam" id="PF05698">
    <property type="entry name" value="Trigger_C"/>
    <property type="match status" value="1"/>
</dbReference>
<proteinExistence type="inferred from homology"/>
<feature type="domain" description="Trigger factor ribosome-binding bacterial" evidence="10">
    <location>
        <begin position="4"/>
        <end position="138"/>
    </location>
</feature>
<name>A0A1F7JBW2_9BACT</name>
<evidence type="ECO:0000256" key="9">
    <source>
        <dbReference type="ARBA" id="ARBA00029986"/>
    </source>
</evidence>
<dbReference type="Gene3D" id="3.30.70.1050">
    <property type="entry name" value="Trigger factor ribosome-binding domain"/>
    <property type="match status" value="1"/>
</dbReference>
<evidence type="ECO:0000256" key="2">
    <source>
        <dbReference type="ARBA" id="ARBA00004496"/>
    </source>
</evidence>
<dbReference type="SUPFAM" id="SSF102735">
    <property type="entry name" value="Trigger factor ribosome-binding domain"/>
    <property type="match status" value="1"/>
</dbReference>
<dbReference type="InterPro" id="IPR027304">
    <property type="entry name" value="Trigger_fact/SurA_dom_sf"/>
</dbReference>
<dbReference type="EC" id="5.2.1.8" evidence="4"/>
<comment type="caution">
    <text evidence="12">The sequence shown here is derived from an EMBL/GenBank/DDBJ whole genome shotgun (WGS) entry which is preliminary data.</text>
</comment>
<dbReference type="GO" id="GO:0043335">
    <property type="term" value="P:protein unfolding"/>
    <property type="evidence" value="ECO:0007669"/>
    <property type="project" value="TreeGrafter"/>
</dbReference>
<dbReference type="GO" id="GO:0044183">
    <property type="term" value="F:protein folding chaperone"/>
    <property type="evidence" value="ECO:0007669"/>
    <property type="project" value="TreeGrafter"/>
</dbReference>
<keyword evidence="8" id="KW-0413">Isomerase</keyword>
<protein>
    <recommendedName>
        <fullName evidence="5">Trigger factor</fullName>
        <ecNumber evidence="4">5.2.1.8</ecNumber>
    </recommendedName>
    <alternativeName>
        <fullName evidence="9">PPIase</fullName>
    </alternativeName>
</protein>
<evidence type="ECO:0000256" key="3">
    <source>
        <dbReference type="ARBA" id="ARBA00005464"/>
    </source>
</evidence>
<dbReference type="Proteomes" id="UP000177418">
    <property type="component" value="Unassembled WGS sequence"/>
</dbReference>
<dbReference type="InterPro" id="IPR008881">
    <property type="entry name" value="Trigger_fac_ribosome-bd_bac"/>
</dbReference>
<evidence type="ECO:0000256" key="1">
    <source>
        <dbReference type="ARBA" id="ARBA00000971"/>
    </source>
</evidence>
<organism evidence="12 13">
    <name type="scientific">Candidatus Roizmanbacteria bacterium RIFCSPLOWO2_02_FULL_36_11</name>
    <dbReference type="NCBI Taxonomy" id="1802071"/>
    <lineage>
        <taxon>Bacteria</taxon>
        <taxon>Candidatus Roizmaniibacteriota</taxon>
    </lineage>
</organism>
<comment type="catalytic activity">
    <reaction evidence="1">
        <text>[protein]-peptidylproline (omega=180) = [protein]-peptidylproline (omega=0)</text>
        <dbReference type="Rhea" id="RHEA:16237"/>
        <dbReference type="Rhea" id="RHEA-COMP:10747"/>
        <dbReference type="Rhea" id="RHEA-COMP:10748"/>
        <dbReference type="ChEBI" id="CHEBI:83833"/>
        <dbReference type="ChEBI" id="CHEBI:83834"/>
        <dbReference type="EC" id="5.2.1.8"/>
    </reaction>
</comment>
<evidence type="ECO:0000256" key="8">
    <source>
        <dbReference type="ARBA" id="ARBA00023235"/>
    </source>
</evidence>
<evidence type="ECO:0000259" key="10">
    <source>
        <dbReference type="Pfam" id="PF05697"/>
    </source>
</evidence>
<evidence type="ECO:0000256" key="5">
    <source>
        <dbReference type="ARBA" id="ARBA00016902"/>
    </source>
</evidence>
<reference evidence="12 13" key="1">
    <citation type="journal article" date="2016" name="Nat. Commun.">
        <title>Thousands of microbial genomes shed light on interconnected biogeochemical processes in an aquifer system.</title>
        <authorList>
            <person name="Anantharaman K."/>
            <person name="Brown C.T."/>
            <person name="Hug L.A."/>
            <person name="Sharon I."/>
            <person name="Castelle C.J."/>
            <person name="Probst A.J."/>
            <person name="Thomas B.C."/>
            <person name="Singh A."/>
            <person name="Wilkins M.J."/>
            <person name="Karaoz U."/>
            <person name="Brodie E.L."/>
            <person name="Williams K.H."/>
            <person name="Hubbard S.S."/>
            <person name="Banfield J.F."/>
        </authorList>
    </citation>
    <scope>NUCLEOTIDE SEQUENCE [LARGE SCALE GENOMIC DNA]</scope>
</reference>